<evidence type="ECO:0000313" key="2">
    <source>
        <dbReference type="Proteomes" id="UP000772186"/>
    </source>
</evidence>
<sequence>MFKIKKTRNFMFFGALTVAPILTSISCTNYSNEEWDDEIVIGYSSTNPNFFKNGTDKKFIKLLEEKFEQFRKNDPEANKFKPVKFKFADQGVKDKSIIISDLESNKNFDIAVVPYSTILDYLNGSYQEGHNFRPKKIAQSYTLGFVWQNNPTSFYIDGSKNDPLRLDAEAENNAQMVKYGEYKTWTNKKDEFDFDGSKYRIFYKKDKVIPIYRGAIIISGNDEVRKNIINAWENKNFDEFIKHGIVYKNHESGGKFKYQLALLARHFGKKIDDLKRIFSKNEHGYFVASKNLNWQLGKKNEFGKITNIIFTDEGEFNWTPKHEQWTNGHFTPSDPDAKVRVLTMTNPAPYDIMLGKTSLSSKQAELIAKAISSLSIEENLYGTYTGYNKFRPIDGNLFVQMLKIQTAAVDRDTNLDETIWEKLKVN</sequence>
<protein>
    <submittedName>
        <fullName evidence="1">ABC transporter substrate-binding protein</fullName>
    </submittedName>
</protein>
<organism evidence="1 2">
    <name type="scientific">Mycoplasma tauri</name>
    <dbReference type="NCBI Taxonomy" id="547987"/>
    <lineage>
        <taxon>Bacteria</taxon>
        <taxon>Bacillati</taxon>
        <taxon>Mycoplasmatota</taxon>
        <taxon>Mollicutes</taxon>
        <taxon>Mycoplasmataceae</taxon>
        <taxon>Mycoplasma</taxon>
    </lineage>
</organism>
<dbReference type="InterPro" id="IPR010592">
    <property type="entry name" value="CypI"/>
</dbReference>
<name>A0A953T9K5_9MOLU</name>
<gene>
    <name evidence="1" type="ORF">LAD73_01325</name>
</gene>
<dbReference type="Pfam" id="PF06646">
    <property type="entry name" value="CypI"/>
    <property type="match status" value="1"/>
</dbReference>
<dbReference type="PROSITE" id="PS51257">
    <property type="entry name" value="PROKAR_LIPOPROTEIN"/>
    <property type="match status" value="1"/>
</dbReference>
<proteinExistence type="predicted"/>
<keyword evidence="2" id="KW-1185">Reference proteome</keyword>
<dbReference type="EMBL" id="JAIQBY010000007">
    <property type="protein sequence ID" value="MBZ4195359.1"/>
    <property type="molecule type" value="Genomic_DNA"/>
</dbReference>
<reference evidence="1 2" key="1">
    <citation type="submission" date="2021-09" db="EMBL/GenBank/DDBJ databases">
        <title>WGS of Mycoplasma sp. Zaradi2 strains.</title>
        <authorList>
            <person name="Spergser J."/>
        </authorList>
    </citation>
    <scope>NUCLEOTIDE SEQUENCE [LARGE SCALE GENOMIC DNA]</scope>
    <source>
        <strain evidence="1 2">1331</strain>
    </source>
</reference>
<accession>A0A953T9K5</accession>
<dbReference type="Gene3D" id="3.40.190.190">
    <property type="entry name" value="CypI, domain 2"/>
    <property type="match status" value="1"/>
</dbReference>
<dbReference type="InterPro" id="IPR043099">
    <property type="entry name" value="CypI_dom_I"/>
</dbReference>
<dbReference type="Gene3D" id="3.40.190.180">
    <property type="entry name" value="Cypl, domain I"/>
    <property type="match status" value="1"/>
</dbReference>
<comment type="caution">
    <text evidence="1">The sequence shown here is derived from an EMBL/GenBank/DDBJ whole genome shotgun (WGS) entry which is preliminary data.</text>
</comment>
<dbReference type="AlphaFoldDB" id="A0A953T9K5"/>
<dbReference type="InterPro" id="IPR043100">
    <property type="entry name" value="CypI_dom_II"/>
</dbReference>
<dbReference type="Proteomes" id="UP000772186">
    <property type="component" value="Unassembled WGS sequence"/>
</dbReference>
<dbReference type="RefSeq" id="WP_223644526.1">
    <property type="nucleotide sequence ID" value="NZ_JAIQBY010000007.1"/>
</dbReference>
<dbReference type="NCBIfam" id="NF045838">
    <property type="entry name" value="MG289_thiam_LP"/>
    <property type="match status" value="1"/>
</dbReference>
<evidence type="ECO:0000313" key="1">
    <source>
        <dbReference type="EMBL" id="MBZ4195359.1"/>
    </source>
</evidence>